<dbReference type="GO" id="GO:0046872">
    <property type="term" value="F:metal ion binding"/>
    <property type="evidence" value="ECO:0007669"/>
    <property type="project" value="UniProtKB-UniRule"/>
</dbReference>
<comment type="catalytic activity">
    <reaction evidence="1">
        <text>O-phospho-L-threonyl-[protein] + H2O = L-threonyl-[protein] + phosphate</text>
        <dbReference type="Rhea" id="RHEA:47004"/>
        <dbReference type="Rhea" id="RHEA-COMP:11060"/>
        <dbReference type="Rhea" id="RHEA-COMP:11605"/>
        <dbReference type="ChEBI" id="CHEBI:15377"/>
        <dbReference type="ChEBI" id="CHEBI:30013"/>
        <dbReference type="ChEBI" id="CHEBI:43474"/>
        <dbReference type="ChEBI" id="CHEBI:61977"/>
        <dbReference type="EC" id="3.1.3.16"/>
    </reaction>
</comment>
<feature type="domain" description="PPM-type phosphatase" evidence="2">
    <location>
        <begin position="41"/>
        <end position="346"/>
    </location>
</feature>
<accession>A0AAD5XIG9</accession>
<organism evidence="3 4">
    <name type="scientific">Physocladia obscura</name>
    <dbReference type="NCBI Taxonomy" id="109957"/>
    <lineage>
        <taxon>Eukaryota</taxon>
        <taxon>Fungi</taxon>
        <taxon>Fungi incertae sedis</taxon>
        <taxon>Chytridiomycota</taxon>
        <taxon>Chytridiomycota incertae sedis</taxon>
        <taxon>Chytridiomycetes</taxon>
        <taxon>Chytridiales</taxon>
        <taxon>Chytriomycetaceae</taxon>
        <taxon>Physocladia</taxon>
    </lineage>
</organism>
<evidence type="ECO:0000313" key="3">
    <source>
        <dbReference type="EMBL" id="KAJ3142055.1"/>
    </source>
</evidence>
<keyword evidence="1" id="KW-0378">Hydrolase</keyword>
<comment type="catalytic activity">
    <reaction evidence="1">
        <text>O-phospho-L-seryl-[protein] + H2O = L-seryl-[protein] + phosphate</text>
        <dbReference type="Rhea" id="RHEA:20629"/>
        <dbReference type="Rhea" id="RHEA-COMP:9863"/>
        <dbReference type="Rhea" id="RHEA-COMP:11604"/>
        <dbReference type="ChEBI" id="CHEBI:15377"/>
        <dbReference type="ChEBI" id="CHEBI:29999"/>
        <dbReference type="ChEBI" id="CHEBI:43474"/>
        <dbReference type="ChEBI" id="CHEBI:83421"/>
        <dbReference type="EC" id="3.1.3.16"/>
    </reaction>
</comment>
<dbReference type="SUPFAM" id="SSF81606">
    <property type="entry name" value="PP2C-like"/>
    <property type="match status" value="1"/>
</dbReference>
<reference evidence="3" key="1">
    <citation type="submission" date="2020-05" db="EMBL/GenBank/DDBJ databases">
        <title>Phylogenomic resolution of chytrid fungi.</title>
        <authorList>
            <person name="Stajich J.E."/>
            <person name="Amses K."/>
            <person name="Simmons R."/>
            <person name="Seto K."/>
            <person name="Myers J."/>
            <person name="Bonds A."/>
            <person name="Quandt C.A."/>
            <person name="Barry K."/>
            <person name="Liu P."/>
            <person name="Grigoriev I."/>
            <person name="Longcore J.E."/>
            <person name="James T.Y."/>
        </authorList>
    </citation>
    <scope>NUCLEOTIDE SEQUENCE</scope>
    <source>
        <strain evidence="3">JEL0513</strain>
    </source>
</reference>
<comment type="cofactor">
    <cofactor evidence="1">
        <name>Mn(2+)</name>
        <dbReference type="ChEBI" id="CHEBI:29035"/>
    </cofactor>
</comment>
<dbReference type="Gene3D" id="3.60.40.10">
    <property type="entry name" value="PPM-type phosphatase domain"/>
    <property type="match status" value="1"/>
</dbReference>
<dbReference type="InterPro" id="IPR036457">
    <property type="entry name" value="PPM-type-like_dom_sf"/>
</dbReference>
<sequence length="356" mass="38458">MAHTIISAMALIAPSLPRPTFEFKFAAAGSAKDTAVEDSSRMQVDVDPAGLCVRVGEDAYFVRKDGLGVADGVGGWAHVFKGSNAALFSSRLMYHVASQLDYFDDLTNDYDINEYYLLDPIKVLQVACERTLEDAGKGAGSAVGSTTALIAFLRLYITYYSDDELRLASLGDSSLMILRDGAIIFRTEEQQHSFNFPYQLGSNSKDTPEKDAGKWSVKIKEGDVVIVGSDGIFDNLFDEDILEIVNAVVLGTSATASFVHPSHYSSMASFPPVTTAKTPGAGSVLPARILRTDPQLIASEILAKARDISTDTSPNVSSPFQERAVNEGIYYQGGKSDDLTVVVGIIRVSEDSPDRR</sequence>
<comment type="caution">
    <text evidence="3">The sequence shown here is derived from an EMBL/GenBank/DDBJ whole genome shotgun (WGS) entry which is preliminary data.</text>
</comment>
<dbReference type="EC" id="3.1.3.16" evidence="1"/>
<gene>
    <name evidence="3" type="ORF">HK100_003250</name>
</gene>
<evidence type="ECO:0000313" key="4">
    <source>
        <dbReference type="Proteomes" id="UP001211907"/>
    </source>
</evidence>
<dbReference type="PANTHER" id="PTHR12320">
    <property type="entry name" value="PROTEIN PHOSPHATASE 2C"/>
    <property type="match status" value="1"/>
</dbReference>
<proteinExistence type="inferred from homology"/>
<comment type="similarity">
    <text evidence="1">Belongs to the PP2C family.</text>
</comment>
<keyword evidence="4" id="KW-1185">Reference proteome</keyword>
<name>A0AAD5XIG9_9FUNG</name>
<keyword evidence="1" id="KW-0904">Protein phosphatase</keyword>
<dbReference type="SMART" id="SM00332">
    <property type="entry name" value="PP2Cc"/>
    <property type="match status" value="1"/>
</dbReference>
<dbReference type="EMBL" id="JADGJH010000018">
    <property type="protein sequence ID" value="KAJ3142055.1"/>
    <property type="molecule type" value="Genomic_DNA"/>
</dbReference>
<dbReference type="SMART" id="SM00331">
    <property type="entry name" value="PP2C_SIG"/>
    <property type="match status" value="1"/>
</dbReference>
<dbReference type="PROSITE" id="PS51746">
    <property type="entry name" value="PPM_2"/>
    <property type="match status" value="1"/>
</dbReference>
<dbReference type="InterPro" id="IPR001932">
    <property type="entry name" value="PPM-type_phosphatase-like_dom"/>
</dbReference>
<dbReference type="GO" id="GO:0004722">
    <property type="term" value="F:protein serine/threonine phosphatase activity"/>
    <property type="evidence" value="ECO:0007669"/>
    <property type="project" value="UniProtKB-EC"/>
</dbReference>
<keyword evidence="1" id="KW-0460">Magnesium</keyword>
<evidence type="ECO:0000259" key="2">
    <source>
        <dbReference type="PROSITE" id="PS51746"/>
    </source>
</evidence>
<protein>
    <recommendedName>
        <fullName evidence="1">Protein phosphatase</fullName>
        <ecNumber evidence="1">3.1.3.16</ecNumber>
    </recommendedName>
</protein>
<keyword evidence="1" id="KW-0479">Metal-binding</keyword>
<keyword evidence="1" id="KW-0464">Manganese</keyword>
<dbReference type="InterPro" id="IPR039123">
    <property type="entry name" value="PPTC7"/>
</dbReference>
<dbReference type="Proteomes" id="UP001211907">
    <property type="component" value="Unassembled WGS sequence"/>
</dbReference>
<evidence type="ECO:0000256" key="1">
    <source>
        <dbReference type="RuleBase" id="RU366020"/>
    </source>
</evidence>
<dbReference type="AlphaFoldDB" id="A0AAD5XIG9"/>
<dbReference type="PANTHER" id="PTHR12320:SF84">
    <property type="entry name" value="PROTEIN PHOSPHATASE"/>
    <property type="match status" value="1"/>
</dbReference>
<comment type="cofactor">
    <cofactor evidence="1">
        <name>Mg(2+)</name>
        <dbReference type="ChEBI" id="CHEBI:18420"/>
    </cofactor>
</comment>